<dbReference type="Proteomes" id="UP001500665">
    <property type="component" value="Unassembled WGS sequence"/>
</dbReference>
<feature type="compositionally biased region" description="Basic and acidic residues" evidence="1">
    <location>
        <begin position="20"/>
        <end position="30"/>
    </location>
</feature>
<name>A0ABP4B8F8_9ACTN</name>
<evidence type="ECO:0000256" key="1">
    <source>
        <dbReference type="SAM" id="MobiDB-lite"/>
    </source>
</evidence>
<protein>
    <submittedName>
        <fullName evidence="2">Uncharacterized protein</fullName>
    </submittedName>
</protein>
<organism evidence="2 3">
    <name type="scientific">Actinocorallia libanotica</name>
    <dbReference type="NCBI Taxonomy" id="46162"/>
    <lineage>
        <taxon>Bacteria</taxon>
        <taxon>Bacillati</taxon>
        <taxon>Actinomycetota</taxon>
        <taxon>Actinomycetes</taxon>
        <taxon>Streptosporangiales</taxon>
        <taxon>Thermomonosporaceae</taxon>
        <taxon>Actinocorallia</taxon>
    </lineage>
</organism>
<feature type="region of interest" description="Disordered" evidence="1">
    <location>
        <begin position="1"/>
        <end position="30"/>
    </location>
</feature>
<gene>
    <name evidence="2" type="ORF">GCM10009550_22840</name>
</gene>
<comment type="caution">
    <text evidence="2">The sequence shown here is derived from an EMBL/GenBank/DDBJ whole genome shotgun (WGS) entry which is preliminary data.</text>
</comment>
<keyword evidence="3" id="KW-1185">Reference proteome</keyword>
<accession>A0ABP4B8F8</accession>
<dbReference type="EMBL" id="BAAAHH010000007">
    <property type="protein sequence ID" value="GAA0947410.1"/>
    <property type="molecule type" value="Genomic_DNA"/>
</dbReference>
<dbReference type="RefSeq" id="WP_344239680.1">
    <property type="nucleotide sequence ID" value="NZ_BAAAHH010000007.1"/>
</dbReference>
<sequence>MKLFKKFTRKAGRHHTHTPTRRERAAAERTARAEAELRETEAKIYELAEHARRQIRRSA</sequence>
<evidence type="ECO:0000313" key="3">
    <source>
        <dbReference type="Proteomes" id="UP001500665"/>
    </source>
</evidence>
<reference evidence="3" key="1">
    <citation type="journal article" date="2019" name="Int. J. Syst. Evol. Microbiol.">
        <title>The Global Catalogue of Microorganisms (GCM) 10K type strain sequencing project: providing services to taxonomists for standard genome sequencing and annotation.</title>
        <authorList>
            <consortium name="The Broad Institute Genomics Platform"/>
            <consortium name="The Broad Institute Genome Sequencing Center for Infectious Disease"/>
            <person name="Wu L."/>
            <person name="Ma J."/>
        </authorList>
    </citation>
    <scope>NUCLEOTIDE SEQUENCE [LARGE SCALE GENOMIC DNA]</scope>
    <source>
        <strain evidence="3">JCM 10696</strain>
    </source>
</reference>
<evidence type="ECO:0000313" key="2">
    <source>
        <dbReference type="EMBL" id="GAA0947410.1"/>
    </source>
</evidence>
<proteinExistence type="predicted"/>
<feature type="compositionally biased region" description="Basic residues" evidence="1">
    <location>
        <begin position="1"/>
        <end position="19"/>
    </location>
</feature>